<evidence type="ECO:0000256" key="17">
    <source>
        <dbReference type="ARBA" id="ARBA00023002"/>
    </source>
</evidence>
<gene>
    <name evidence="35" type="ORF">D0863_11143</name>
</gene>
<dbReference type="PRINTS" id="PR00385">
    <property type="entry name" value="P450"/>
</dbReference>
<evidence type="ECO:0000256" key="7">
    <source>
        <dbReference type="ARBA" id="ARBA00022448"/>
    </source>
</evidence>
<evidence type="ECO:0000259" key="32">
    <source>
        <dbReference type="PROSITE" id="PS50902"/>
    </source>
</evidence>
<feature type="domain" description="FAD-binding FR-type" evidence="34">
    <location>
        <begin position="682"/>
        <end position="911"/>
    </location>
</feature>
<dbReference type="GO" id="GO:0016712">
    <property type="term" value="F:oxidoreductase activity, acting on paired donors, with incorporation or reduction of molecular oxygen, reduced flavin or flavoprotein as one donor, and incorporation of one atom of oxygen"/>
    <property type="evidence" value="ECO:0007669"/>
    <property type="project" value="UniProtKB-EC"/>
</dbReference>
<dbReference type="FunFam" id="1.10.630.10:FF:000040">
    <property type="entry name" value="Bifunctional cytochrome P450/NADPH--P450 reductase"/>
    <property type="match status" value="1"/>
</dbReference>
<comment type="similarity">
    <text evidence="22">Belongs to the major facilitator superfamily. CAR1 family.</text>
</comment>
<evidence type="ECO:0000256" key="1">
    <source>
        <dbReference type="ARBA" id="ARBA00001917"/>
    </source>
</evidence>
<dbReference type="InterPro" id="IPR020846">
    <property type="entry name" value="MFS_dom"/>
</dbReference>
<dbReference type="GO" id="GO:1990961">
    <property type="term" value="P:xenobiotic detoxification by transmembrane export across the plasma membrane"/>
    <property type="evidence" value="ECO:0007669"/>
    <property type="project" value="TreeGrafter"/>
</dbReference>
<protein>
    <recommendedName>
        <fullName evidence="26">Cercosporin MFS transporter CTB4</fullName>
        <ecNumber evidence="6">1.14.14.1</ecNumber>
        <ecNumber evidence="21">1.6.2.4</ecNumber>
    </recommendedName>
    <alternativeName>
        <fullName evidence="27">Cercosporin toxin biosynthesis cluster protein 4</fullName>
    </alternativeName>
</protein>
<evidence type="ECO:0000256" key="25">
    <source>
        <dbReference type="ARBA" id="ARBA00053977"/>
    </source>
</evidence>
<comment type="catalytic activity">
    <reaction evidence="24">
        <text>2 oxidized [cytochrome P450] + NADPH = 2 reduced [cytochrome P450] + NADP(+) + H(+)</text>
        <dbReference type="Rhea" id="RHEA:24040"/>
        <dbReference type="Rhea" id="RHEA-COMP:14627"/>
        <dbReference type="Rhea" id="RHEA-COMP:14628"/>
        <dbReference type="ChEBI" id="CHEBI:15378"/>
        <dbReference type="ChEBI" id="CHEBI:55376"/>
        <dbReference type="ChEBI" id="CHEBI:57783"/>
        <dbReference type="ChEBI" id="CHEBI:58349"/>
        <dbReference type="ChEBI" id="CHEBI:60344"/>
        <dbReference type="EC" id="1.6.2.4"/>
    </reaction>
</comment>
<keyword evidence="9" id="KW-0285">Flavoprotein</keyword>
<evidence type="ECO:0000256" key="18">
    <source>
        <dbReference type="ARBA" id="ARBA00023004"/>
    </source>
</evidence>
<evidence type="ECO:0000256" key="16">
    <source>
        <dbReference type="ARBA" id="ARBA00022989"/>
    </source>
</evidence>
<dbReference type="CDD" id="cd17323">
    <property type="entry name" value="MFS_Tpo1_MDR_like"/>
    <property type="match status" value="1"/>
</dbReference>
<feature type="transmembrane region" description="Helical" evidence="30">
    <location>
        <begin position="1602"/>
        <end position="1622"/>
    </location>
</feature>
<dbReference type="Gene3D" id="1.20.990.10">
    <property type="entry name" value="NADPH-cytochrome p450 Reductase, Chain A, domain 3"/>
    <property type="match status" value="1"/>
</dbReference>
<comment type="cofactor">
    <cofactor evidence="3">
        <name>FAD</name>
        <dbReference type="ChEBI" id="CHEBI:57692"/>
    </cofactor>
</comment>
<reference evidence="35 36" key="1">
    <citation type="journal article" date="2018" name="BMC Genomics">
        <title>Genomic evidence for intraspecific hybridization in a clonal and extremely halotolerant yeast.</title>
        <authorList>
            <person name="Gostincar C."/>
            <person name="Stajich J.E."/>
            <person name="Zupancic J."/>
            <person name="Zalar P."/>
            <person name="Gunde-Cimerman N."/>
        </authorList>
    </citation>
    <scope>NUCLEOTIDE SEQUENCE [LARGE SCALE GENOMIC DNA]</scope>
    <source>
        <strain evidence="35 36">EXF-2682</strain>
    </source>
</reference>
<feature type="transmembrane region" description="Helical" evidence="30">
    <location>
        <begin position="1777"/>
        <end position="1796"/>
    </location>
</feature>
<comment type="function">
    <text evidence="25">MFS transporter; part of the gene cluster that mediates the biosynthesis of cercosporin, a light-activated, non-host-selective toxin. The perylenequinone chromophore of cercosporin absorbs light energy to attain an electronically-activated triplet state and produces active oxygen species such as the hydroxyl radical, superoxide, hydrogen peroxide or singlet oxygen upon reaction with oxygen molecules. These reactive oxygen species cause damage to various cellular components including lipids, proteins and nucleic acids. Responsible for secretion and accumulation of cercosporin, but does not play any roles in self-protection against the toxicity of cercosporin.</text>
</comment>
<feature type="transmembrane region" description="Helical" evidence="30">
    <location>
        <begin position="1948"/>
        <end position="1969"/>
    </location>
</feature>
<dbReference type="InterPro" id="IPR003097">
    <property type="entry name" value="CysJ-like_FAD-binding"/>
</dbReference>
<feature type="domain" description="JmjC" evidence="33">
    <location>
        <begin position="1242"/>
        <end position="1416"/>
    </location>
</feature>
<dbReference type="GO" id="GO:0003958">
    <property type="term" value="F:NADPH-hemoprotein reductase activity"/>
    <property type="evidence" value="ECO:0007669"/>
    <property type="project" value="UniProtKB-EC"/>
</dbReference>
<dbReference type="InterPro" id="IPR017927">
    <property type="entry name" value="FAD-bd_FR_type"/>
</dbReference>
<evidence type="ECO:0000256" key="8">
    <source>
        <dbReference type="ARBA" id="ARBA00022617"/>
    </source>
</evidence>
<dbReference type="InterPro" id="IPR036396">
    <property type="entry name" value="Cyt_P450_sf"/>
</dbReference>
<evidence type="ECO:0000256" key="26">
    <source>
        <dbReference type="ARBA" id="ARBA00069139"/>
    </source>
</evidence>
<evidence type="ECO:0000256" key="9">
    <source>
        <dbReference type="ARBA" id="ARBA00022630"/>
    </source>
</evidence>
<dbReference type="SUPFAM" id="SSF51197">
    <property type="entry name" value="Clavaminate synthase-like"/>
    <property type="match status" value="1"/>
</dbReference>
<dbReference type="PROSITE" id="PS51384">
    <property type="entry name" value="FAD_FR"/>
    <property type="match status" value="1"/>
</dbReference>
<dbReference type="InterPro" id="IPR017938">
    <property type="entry name" value="Riboflavin_synthase-like_b-brl"/>
</dbReference>
<proteinExistence type="inferred from homology"/>
<feature type="transmembrane region" description="Helical" evidence="30">
    <location>
        <begin position="1662"/>
        <end position="1684"/>
    </location>
</feature>
<dbReference type="InterPro" id="IPR036259">
    <property type="entry name" value="MFS_trans_sf"/>
</dbReference>
<name>A0A3M7DC20_HORWE</name>
<dbReference type="Pfam" id="PF13621">
    <property type="entry name" value="Cupin_8"/>
    <property type="match status" value="1"/>
</dbReference>
<dbReference type="PROSITE" id="PS51184">
    <property type="entry name" value="JMJC"/>
    <property type="match status" value="1"/>
</dbReference>
<dbReference type="VEuPathDB" id="FungiDB:BTJ68_08392"/>
<evidence type="ECO:0000256" key="15">
    <source>
        <dbReference type="ARBA" id="ARBA00022982"/>
    </source>
</evidence>
<dbReference type="CDD" id="cd11068">
    <property type="entry name" value="CYP120A1"/>
    <property type="match status" value="1"/>
</dbReference>
<keyword evidence="11 30" id="KW-0812">Transmembrane</keyword>
<dbReference type="Gene3D" id="1.10.630.10">
    <property type="entry name" value="Cytochrome P450"/>
    <property type="match status" value="1"/>
</dbReference>
<dbReference type="CDD" id="cd06206">
    <property type="entry name" value="bifunctional_CYPOR"/>
    <property type="match status" value="1"/>
</dbReference>
<dbReference type="SUPFAM" id="SSF52343">
    <property type="entry name" value="Ferredoxin reductase-like, C-terminal NADP-linked domain"/>
    <property type="match status" value="1"/>
</dbReference>
<dbReference type="InterPro" id="IPR003347">
    <property type="entry name" value="JmjC_dom"/>
</dbReference>
<dbReference type="Gene3D" id="3.40.50.360">
    <property type="match status" value="1"/>
</dbReference>
<evidence type="ECO:0000256" key="20">
    <source>
        <dbReference type="ARBA" id="ARBA00023136"/>
    </source>
</evidence>
<evidence type="ECO:0000256" key="11">
    <source>
        <dbReference type="ARBA" id="ARBA00022692"/>
    </source>
</evidence>
<accession>A0A3M7DC20</accession>
<dbReference type="EC" id="1.6.2.4" evidence="21"/>
<dbReference type="FunFam" id="2.40.30.10:FF:000198">
    <property type="entry name" value="Bifunctional cytochrome P450/NADPH--P450 reductase"/>
    <property type="match status" value="1"/>
</dbReference>
<comment type="similarity">
    <text evidence="5">In the N-terminal section; belongs to the cytochrome P450 family.</text>
</comment>
<dbReference type="InterPro" id="IPR001128">
    <property type="entry name" value="Cyt_P450"/>
</dbReference>
<keyword evidence="20 30" id="KW-0472">Membrane</keyword>
<evidence type="ECO:0000259" key="34">
    <source>
        <dbReference type="PROSITE" id="PS51384"/>
    </source>
</evidence>
<keyword evidence="8 28" id="KW-0349">Heme</keyword>
<feature type="binding site" description="axial binding residue" evidence="28">
    <location>
        <position position="412"/>
    </location>
    <ligand>
        <name>heme</name>
        <dbReference type="ChEBI" id="CHEBI:30413"/>
    </ligand>
    <ligandPart>
        <name>Fe</name>
        <dbReference type="ChEBI" id="CHEBI:18248"/>
    </ligandPart>
</feature>
<dbReference type="EMBL" id="QWIP01000511">
    <property type="protein sequence ID" value="RMY61878.1"/>
    <property type="molecule type" value="Genomic_DNA"/>
</dbReference>
<dbReference type="Gene3D" id="2.60.120.650">
    <property type="entry name" value="Cupin"/>
    <property type="match status" value="1"/>
</dbReference>
<evidence type="ECO:0000256" key="5">
    <source>
        <dbReference type="ARBA" id="ARBA00010018"/>
    </source>
</evidence>
<feature type="transmembrane region" description="Helical" evidence="30">
    <location>
        <begin position="1816"/>
        <end position="1836"/>
    </location>
</feature>
<dbReference type="PROSITE" id="PS50850">
    <property type="entry name" value="MFS"/>
    <property type="match status" value="1"/>
</dbReference>
<feature type="domain" description="Flavodoxin-like" evidence="32">
    <location>
        <begin position="503"/>
        <end position="644"/>
    </location>
</feature>
<organism evidence="35 36">
    <name type="scientific">Hortaea werneckii</name>
    <name type="common">Black yeast</name>
    <name type="synonym">Cladosporium werneckii</name>
    <dbReference type="NCBI Taxonomy" id="91943"/>
    <lineage>
        <taxon>Eukaryota</taxon>
        <taxon>Fungi</taxon>
        <taxon>Dikarya</taxon>
        <taxon>Ascomycota</taxon>
        <taxon>Pezizomycotina</taxon>
        <taxon>Dothideomycetes</taxon>
        <taxon>Dothideomycetidae</taxon>
        <taxon>Mycosphaerellales</taxon>
        <taxon>Teratosphaeriaceae</taxon>
        <taxon>Hortaea</taxon>
    </lineage>
</organism>
<dbReference type="SUPFAM" id="SSF48264">
    <property type="entry name" value="Cytochrome P450"/>
    <property type="match status" value="1"/>
</dbReference>
<dbReference type="GO" id="GO:0005506">
    <property type="term" value="F:iron ion binding"/>
    <property type="evidence" value="ECO:0007669"/>
    <property type="project" value="InterPro"/>
</dbReference>
<evidence type="ECO:0000256" key="14">
    <source>
        <dbReference type="ARBA" id="ARBA00022857"/>
    </source>
</evidence>
<dbReference type="SUPFAM" id="SSF103473">
    <property type="entry name" value="MFS general substrate transporter"/>
    <property type="match status" value="1"/>
</dbReference>
<comment type="cofactor">
    <cofactor evidence="1">
        <name>FMN</name>
        <dbReference type="ChEBI" id="CHEBI:58210"/>
    </cofactor>
</comment>
<dbReference type="Gene3D" id="3.40.50.80">
    <property type="entry name" value="Nucleotide-binding domain of ferredoxin-NADP reductase (FNR) module"/>
    <property type="match status" value="1"/>
</dbReference>
<dbReference type="Gene3D" id="2.40.30.10">
    <property type="entry name" value="Translation factors"/>
    <property type="match status" value="1"/>
</dbReference>
<keyword evidence="16 30" id="KW-1133">Transmembrane helix</keyword>
<keyword evidence="15" id="KW-0249">Electron transport</keyword>
<dbReference type="SUPFAM" id="SSF52218">
    <property type="entry name" value="Flavoproteins"/>
    <property type="match status" value="1"/>
</dbReference>
<evidence type="ECO:0000256" key="23">
    <source>
        <dbReference type="ARBA" id="ARBA00047827"/>
    </source>
</evidence>
<comment type="subcellular location">
    <subcellularLocation>
        <location evidence="4">Membrane</location>
        <topology evidence="4">Multi-pass membrane protein</topology>
    </subcellularLocation>
</comment>
<feature type="transmembrane region" description="Helical" evidence="30">
    <location>
        <begin position="1856"/>
        <end position="1875"/>
    </location>
</feature>
<keyword evidence="7" id="KW-0813">Transport</keyword>
<comment type="catalytic activity">
    <reaction evidence="23">
        <text>an organic molecule + reduced [NADPH--hemoprotein reductase] + O2 = an alcohol + oxidized [NADPH--hemoprotein reductase] + H2O + H(+)</text>
        <dbReference type="Rhea" id="RHEA:17149"/>
        <dbReference type="Rhea" id="RHEA-COMP:11964"/>
        <dbReference type="Rhea" id="RHEA-COMP:11965"/>
        <dbReference type="ChEBI" id="CHEBI:15377"/>
        <dbReference type="ChEBI" id="CHEBI:15378"/>
        <dbReference type="ChEBI" id="CHEBI:15379"/>
        <dbReference type="ChEBI" id="CHEBI:30879"/>
        <dbReference type="ChEBI" id="CHEBI:57618"/>
        <dbReference type="ChEBI" id="CHEBI:58210"/>
        <dbReference type="ChEBI" id="CHEBI:142491"/>
        <dbReference type="EC" id="1.14.14.1"/>
    </reaction>
</comment>
<feature type="region of interest" description="Disordered" evidence="29">
    <location>
        <begin position="1430"/>
        <end position="1501"/>
    </location>
</feature>
<evidence type="ECO:0000256" key="30">
    <source>
        <dbReference type="SAM" id="Phobius"/>
    </source>
</evidence>
<evidence type="ECO:0000256" key="4">
    <source>
        <dbReference type="ARBA" id="ARBA00004141"/>
    </source>
</evidence>
<evidence type="ECO:0000313" key="35">
    <source>
        <dbReference type="EMBL" id="RMY61878.1"/>
    </source>
</evidence>
<dbReference type="Pfam" id="PF00258">
    <property type="entry name" value="Flavodoxin_1"/>
    <property type="match status" value="1"/>
</dbReference>
<keyword evidence="10" id="KW-0288">FMN</keyword>
<keyword evidence="13" id="KW-0274">FAD</keyword>
<evidence type="ECO:0000256" key="27">
    <source>
        <dbReference type="ARBA" id="ARBA00077167"/>
    </source>
</evidence>
<dbReference type="GO" id="GO:0020037">
    <property type="term" value="F:heme binding"/>
    <property type="evidence" value="ECO:0007669"/>
    <property type="project" value="InterPro"/>
</dbReference>
<dbReference type="InterPro" id="IPR029039">
    <property type="entry name" value="Flavoprotein-like_sf"/>
</dbReference>
<dbReference type="InterPro" id="IPR017972">
    <property type="entry name" value="Cyt_P450_CS"/>
</dbReference>
<dbReference type="OrthoDB" id="1470350at2759"/>
<dbReference type="InterPro" id="IPR011701">
    <property type="entry name" value="MFS"/>
</dbReference>
<dbReference type="PROSITE" id="PS50902">
    <property type="entry name" value="FLAVODOXIN_LIKE"/>
    <property type="match status" value="1"/>
</dbReference>
<dbReference type="FunFam" id="1.20.1250.20:FF:000011">
    <property type="entry name" value="MFS multidrug transporter, putative"/>
    <property type="match status" value="1"/>
</dbReference>
<evidence type="ECO:0000256" key="6">
    <source>
        <dbReference type="ARBA" id="ARBA00012109"/>
    </source>
</evidence>
<dbReference type="PANTHER" id="PTHR23502">
    <property type="entry name" value="MAJOR FACILITATOR SUPERFAMILY"/>
    <property type="match status" value="1"/>
</dbReference>
<dbReference type="InterPro" id="IPR001433">
    <property type="entry name" value="OxRdtase_FAD/NAD-bd"/>
</dbReference>
<dbReference type="GO" id="GO:0015244">
    <property type="term" value="F:fluconazole transmembrane transporter activity"/>
    <property type="evidence" value="ECO:0007669"/>
    <property type="project" value="TreeGrafter"/>
</dbReference>
<dbReference type="InterPro" id="IPR041667">
    <property type="entry name" value="Cupin_8"/>
</dbReference>
<dbReference type="Pfam" id="PF00175">
    <property type="entry name" value="NAD_binding_1"/>
    <property type="match status" value="1"/>
</dbReference>
<comment type="cofactor">
    <cofactor evidence="2 28">
        <name>heme</name>
        <dbReference type="ChEBI" id="CHEBI:30413"/>
    </cofactor>
</comment>
<dbReference type="Proteomes" id="UP000269276">
    <property type="component" value="Unassembled WGS sequence"/>
</dbReference>
<evidence type="ECO:0000256" key="3">
    <source>
        <dbReference type="ARBA" id="ARBA00001974"/>
    </source>
</evidence>
<dbReference type="InterPro" id="IPR008254">
    <property type="entry name" value="Flavodoxin/NO_synth"/>
</dbReference>
<evidence type="ECO:0000256" key="24">
    <source>
        <dbReference type="ARBA" id="ARBA00049342"/>
    </source>
</evidence>
<dbReference type="Pfam" id="PF07690">
    <property type="entry name" value="MFS_1"/>
    <property type="match status" value="1"/>
</dbReference>
<sequence>MAAAIDMRDTVPIPGPKGYPIVGNITDLDPELPIASLQNLAKQYGEIFSLTIFGKKRVFVASQRLMNEICDEKRFGKFVAVALAELRAGIHDGLFTAQNHEENWHVAHRVLVPAFGPLNITSMFDDMKDIASQLVLKWARYGSDYKIPTTDDFTRLTLDTLALCAMDYRFNSFYTDEMHPFITAMVNFLHEGGMRSRRPAYMAPFYRADEAQFQKDIEYMRNLSNDIVNKRKENLKETKDLLNAMLKGRDPKTGKTLGQETIIDNMITFLIAGHETTSGLLSFLFHYLVKSPDAYRKAQEEVDRVIGKGSMEARHLNELPYITACLRETLRLQPTAPAFSVAPHAEGGELLGGKYGVNSGEPIIAVLPAVHRDPAVYGEDAEEWKPERMLDEQFNALPPSSWKPFGNGARGCIGRPFAWQEAMMVTAMLLQYFNFAADDSTYNLQIKSTLTIKPKDFYMRATLRDGWTATKVEQSLAGSIRSEGPSALSKPNVKQVDENAQPLTVLYGSNSGTCEAFAQTVAADAAAHGFRVSKVDTLDSAKQALPAKEPVVIVTASYEGQPCDNASHFYNWLETMKDGEKVDSSYAVFGCGHSDWKQTFHRIPNSINKLLGEHGGKRICDMGSADAAKGDMMSAFQTWEDEVLWPALKSQYGIEGAEDGSAAASQSLSIQVSNRRASRLRADVSEAKVLSNTVLTAPGVPVKRQIELQLPSEMSYRAGDYLAVLPINPRETVHRVAQRFNLSWDAMLTISSKSTTALPTDEPISANDLFSAYVELSQPATKRAVSMLIEASKDNNTKKELSALMDGDFNALITEKRISVLDLLERYPNIDLPLGAFVSCLMTMRVRQYSISSSPLADPHRASLTYAVLESDAFSGQGRHVGVASNYLSHLAPGDMVHVAIKPSHAAFHLPTKPEDTPVIMLAAGTGIAPFMSFVQERAAQIGASRKLAPAHLYFGCHHPEKDSLHAEQLDRWEAMGAVTVHRAFSWAPELSGGHKHVDTLIRADAPLLTGLWDQGARVFVCGSRELGESVKKVCLEIAKSRRQERGADTSEEALNQWFDRIRNERYSTDTTPMLSQRAIGRAALACKQYSTARNLRSVPTLPDASIDTFRQQAFEPATPALLPRGTFNHVPAIGKWFSKASGKGSSALEINRSYLSNYASTLVPIEITNQDNFARIEQPLSFFLECVYSHPSTSTYRSRPSRYFSAFVPGAKAVKKPKRQRSNDFFFFSASTPLLAPPTANVYLAQASLSDLPKGLREDVPTPELVLNAGKGDVYNSSIWLGLAPTYTPLHRDPNPNLFVQLAGRKTVRLYQPKVGHGIFAKVQERIGGSANAAIRGEEMMQGAEKKALEEEVWGGSDDARPTREACWEVEVSSGDGLFIPKGWWHKLLRETAFGQLVRLATKNKYFKYPEEEDPSMWTRFIDEKKSGYLAHHGDTNPPEDGTDMSGIGGVRTREDQFTLQPPANRQSMQNSRSDSNGSSRTRVGNEEENNNINQASGIKVDAEKGRDRHLVTWYGDDDPANPQNWSRSKKFFVTFEICLLTTSVYIGSSIYTPGLFNVMNIFGVGRVPATLGLCLFVAGYGIGPMIFAPMSEIPQIGRNPIHLITLVFFVAFQAPTALATNFGMLLAFRFLTGFFGSPVLATGGASIADLYAPKTRAYAISIWGIAAVCGPTLGPVVGGFAVQYGPIRGGFTAPWTWPIWELMWLSAFCLVFLFFLFPETSANNILVRRTKRLRKITGDDKLICEPELMSEKMTGKDVVMMSIVRPITLNFMEPMVFLLNLYIALVYGLLYIWFESFFIVFVEIYGFGLGTQGLAYLGILAGAFIVIPPFFFYLKHYLEPQFNDKGEIKPELRLIPAFFGAFCIPICLFWFGWSAKAEVHYIVPIIGTAWFSVGAFLLFNSVLNYLPDAYPEVAASVLAGNDLFRSSFGAGFPLFATAMYKDLGVGWASSTLAFLGIAFIPIPFLLYRYGETLRKDYSKYARKDI</sequence>
<dbReference type="InterPro" id="IPR002401">
    <property type="entry name" value="Cyt_P450_E_grp-I"/>
</dbReference>
<keyword evidence="14" id="KW-0521">NADP</keyword>
<evidence type="ECO:0000256" key="10">
    <source>
        <dbReference type="ARBA" id="ARBA00022643"/>
    </source>
</evidence>
<evidence type="ECO:0000256" key="12">
    <source>
        <dbReference type="ARBA" id="ARBA00022723"/>
    </source>
</evidence>
<keyword evidence="18 28" id="KW-0408">Iron</keyword>
<evidence type="ECO:0000256" key="22">
    <source>
        <dbReference type="ARBA" id="ARBA00038347"/>
    </source>
</evidence>
<evidence type="ECO:0000256" key="21">
    <source>
        <dbReference type="ARBA" id="ARBA00023797"/>
    </source>
</evidence>
<evidence type="ECO:0000259" key="33">
    <source>
        <dbReference type="PROSITE" id="PS51184"/>
    </source>
</evidence>
<feature type="transmembrane region" description="Helical" evidence="30">
    <location>
        <begin position="1572"/>
        <end position="1590"/>
    </location>
</feature>
<feature type="domain" description="Major facilitator superfamily (MFS) profile" evidence="31">
    <location>
        <begin position="1535"/>
        <end position="1975"/>
    </location>
</feature>
<evidence type="ECO:0000256" key="28">
    <source>
        <dbReference type="PIRSR" id="PIRSR602401-1"/>
    </source>
</evidence>
<evidence type="ECO:0000256" key="13">
    <source>
        <dbReference type="ARBA" id="ARBA00022827"/>
    </source>
</evidence>
<evidence type="ECO:0000256" key="29">
    <source>
        <dbReference type="SAM" id="MobiDB-lite"/>
    </source>
</evidence>
<evidence type="ECO:0000259" key="31">
    <source>
        <dbReference type="PROSITE" id="PS50850"/>
    </source>
</evidence>
<dbReference type="EC" id="1.14.14.1" evidence="6"/>
<dbReference type="InterPro" id="IPR039261">
    <property type="entry name" value="FNR_nucleotide-bd"/>
</dbReference>
<dbReference type="Gene3D" id="1.20.1250.20">
    <property type="entry name" value="MFS general substrate transporter like domains"/>
    <property type="match status" value="1"/>
</dbReference>
<feature type="compositionally biased region" description="Polar residues" evidence="29">
    <location>
        <begin position="1459"/>
        <end position="1484"/>
    </location>
</feature>
<dbReference type="GO" id="GO:0005886">
    <property type="term" value="C:plasma membrane"/>
    <property type="evidence" value="ECO:0007669"/>
    <property type="project" value="TreeGrafter"/>
</dbReference>
<evidence type="ECO:0000256" key="19">
    <source>
        <dbReference type="ARBA" id="ARBA00023033"/>
    </source>
</evidence>
<feature type="transmembrane region" description="Helical" evidence="30">
    <location>
        <begin position="1628"/>
        <end position="1650"/>
    </location>
</feature>
<dbReference type="PANTHER" id="PTHR23502:SF23">
    <property type="entry name" value="FLUCONAZOLE RESISTANCE PROTEIN 1"/>
    <property type="match status" value="1"/>
</dbReference>
<dbReference type="GO" id="GO:0010181">
    <property type="term" value="F:FMN binding"/>
    <property type="evidence" value="ECO:0007669"/>
    <property type="project" value="InterPro"/>
</dbReference>
<evidence type="ECO:0000313" key="36">
    <source>
        <dbReference type="Proteomes" id="UP000269276"/>
    </source>
</evidence>
<keyword evidence="12 28" id="KW-0479">Metal-binding</keyword>
<comment type="caution">
    <text evidence="35">The sequence shown here is derived from an EMBL/GenBank/DDBJ whole genome shotgun (WGS) entry which is preliminary data.</text>
</comment>
<dbReference type="Pfam" id="PF00067">
    <property type="entry name" value="p450"/>
    <property type="match status" value="1"/>
</dbReference>
<dbReference type="PRINTS" id="PR00463">
    <property type="entry name" value="EP450I"/>
</dbReference>
<feature type="transmembrane region" description="Helical" evidence="30">
    <location>
        <begin position="1704"/>
        <end position="1728"/>
    </location>
</feature>
<dbReference type="Pfam" id="PF00667">
    <property type="entry name" value="FAD_binding_1"/>
    <property type="match status" value="1"/>
</dbReference>
<dbReference type="PROSITE" id="PS00086">
    <property type="entry name" value="CYTOCHROME_P450"/>
    <property type="match status" value="1"/>
</dbReference>
<evidence type="ECO:0000256" key="2">
    <source>
        <dbReference type="ARBA" id="ARBA00001971"/>
    </source>
</evidence>
<keyword evidence="19" id="KW-0503">Monooxygenase</keyword>
<feature type="transmembrane region" description="Helical" evidence="30">
    <location>
        <begin position="1881"/>
        <end position="1905"/>
    </location>
</feature>
<keyword evidence="17" id="KW-0560">Oxidoreductase</keyword>
<dbReference type="SUPFAM" id="SSF63380">
    <property type="entry name" value="Riboflavin synthase domain-like"/>
    <property type="match status" value="1"/>
</dbReference>
<dbReference type="InterPro" id="IPR023173">
    <property type="entry name" value="NADPH_Cyt_P450_Rdtase_alpha"/>
</dbReference>